<dbReference type="Proteomes" id="UP000182624">
    <property type="component" value="Unassembled WGS sequence"/>
</dbReference>
<protein>
    <submittedName>
        <fullName evidence="1">Uncharacterized protein</fullName>
    </submittedName>
</protein>
<dbReference type="EMBL" id="FOXO01000008">
    <property type="protein sequence ID" value="SFP79589.1"/>
    <property type="molecule type" value="Genomic_DNA"/>
</dbReference>
<proteinExistence type="predicted"/>
<dbReference type="OrthoDB" id="2004946at2"/>
<sequence length="64" mass="7491">MNIHLCKGDETLDQALQYINEHDSEGRTYTFDRETDRCYIGDEVFASAPVLINYKNTYYALHEV</sequence>
<evidence type="ECO:0000313" key="2">
    <source>
        <dbReference type="Proteomes" id="UP000182624"/>
    </source>
</evidence>
<dbReference type="AlphaFoldDB" id="A0A1I5T968"/>
<gene>
    <name evidence="1" type="ORF">SAMN04487928_10878</name>
</gene>
<dbReference type="RefSeq" id="WP_074886296.1">
    <property type="nucleotide sequence ID" value="NZ_FOXO01000008.1"/>
</dbReference>
<reference evidence="2" key="1">
    <citation type="submission" date="2016-10" db="EMBL/GenBank/DDBJ databases">
        <authorList>
            <person name="Varghese N."/>
            <person name="Submissions S."/>
        </authorList>
    </citation>
    <scope>NUCLEOTIDE SEQUENCE [LARGE SCALE GENOMIC DNA]</scope>
    <source>
        <strain evidence="2">P18</strain>
    </source>
</reference>
<name>A0A1I5T968_9FIRM</name>
<keyword evidence="2" id="KW-1185">Reference proteome</keyword>
<organism evidence="1 2">
    <name type="scientific">Butyrivibrio proteoclasticus</name>
    <dbReference type="NCBI Taxonomy" id="43305"/>
    <lineage>
        <taxon>Bacteria</taxon>
        <taxon>Bacillati</taxon>
        <taxon>Bacillota</taxon>
        <taxon>Clostridia</taxon>
        <taxon>Lachnospirales</taxon>
        <taxon>Lachnospiraceae</taxon>
        <taxon>Butyrivibrio</taxon>
    </lineage>
</organism>
<accession>A0A1I5T968</accession>
<evidence type="ECO:0000313" key="1">
    <source>
        <dbReference type="EMBL" id="SFP79589.1"/>
    </source>
</evidence>